<protein>
    <recommendedName>
        <fullName evidence="5">PDZ domain-containing protein</fullName>
    </recommendedName>
</protein>
<name>A0A7T8GMF5_CALRO</name>
<dbReference type="Gene3D" id="3.40.50.300">
    <property type="entry name" value="P-loop containing nucleotide triphosphate hydrolases"/>
    <property type="match status" value="1"/>
</dbReference>
<dbReference type="InterPro" id="IPR036034">
    <property type="entry name" value="PDZ_sf"/>
</dbReference>
<proteinExistence type="predicted"/>
<dbReference type="SMART" id="SM00228">
    <property type="entry name" value="PDZ"/>
    <property type="match status" value="1"/>
</dbReference>
<evidence type="ECO:0000313" key="3">
    <source>
        <dbReference type="EMBL" id="QQP32959.1"/>
    </source>
</evidence>
<dbReference type="SUPFAM" id="SSF50156">
    <property type="entry name" value="PDZ domain-like"/>
    <property type="match status" value="1"/>
</dbReference>
<evidence type="ECO:0000259" key="1">
    <source>
        <dbReference type="PROSITE" id="PS50052"/>
    </source>
</evidence>
<dbReference type="InterPro" id="IPR001478">
    <property type="entry name" value="PDZ"/>
</dbReference>
<sequence>MPHLMLSVKIHIYFSEDEDAIRRVTIPKPGEGEKLGVTVIRSGDCVVVTRILAGGLAESNGLIDIGDIILEINNIPIHSPEDLMALVSMSDKRIHFLVKKTPENELVKYGIPNTPSLRKAINEKSNLDQRVLCHAGLTFNHGDAMRVLDGGHIEEESSGLVPSLELEERRKAFKKKKSLFRASKSVAALDKAELQLYEEIIVIVGASVMGRRTLKTRIINGDPSSFGAAHSTHHGPSGQRRIAGRAIGLSHFIEYGSYNGHYYGTKLDSIRDIIKDGRTCVFDCGVAAMKLLRNSTEFMPTSYSSRRRGWKTCDTSTRTLVKTLANFERTSSIRSSSRRAKTLDLMKNLEESARLQRAFGNYFDFFVVEENRDDTFRSVMEALHCSA</sequence>
<evidence type="ECO:0000313" key="4">
    <source>
        <dbReference type="Proteomes" id="UP000595437"/>
    </source>
</evidence>
<dbReference type="Pfam" id="PF00625">
    <property type="entry name" value="Guanylate_kin"/>
    <property type="match status" value="1"/>
</dbReference>
<dbReference type="InterPro" id="IPR027417">
    <property type="entry name" value="P-loop_NTPase"/>
</dbReference>
<dbReference type="InterPro" id="IPR008144">
    <property type="entry name" value="Guanylate_kin-like_dom"/>
</dbReference>
<dbReference type="PANTHER" id="PTHR23122">
    <property type="entry name" value="MEMBRANE-ASSOCIATED GUANYLATE KINASE MAGUK"/>
    <property type="match status" value="1"/>
</dbReference>
<dbReference type="PROSITE" id="PS50052">
    <property type="entry name" value="GUANYLATE_KINASE_2"/>
    <property type="match status" value="1"/>
</dbReference>
<reference evidence="4" key="1">
    <citation type="submission" date="2021-01" db="EMBL/GenBank/DDBJ databases">
        <title>Caligus Genome Assembly.</title>
        <authorList>
            <person name="Gallardo-Escarate C."/>
        </authorList>
    </citation>
    <scope>NUCLEOTIDE SEQUENCE [LARGE SCALE GENOMIC DNA]</scope>
</reference>
<dbReference type="SUPFAM" id="SSF52540">
    <property type="entry name" value="P-loop containing nucleoside triphosphate hydrolases"/>
    <property type="match status" value="1"/>
</dbReference>
<dbReference type="Gene3D" id="2.30.42.10">
    <property type="match status" value="1"/>
</dbReference>
<evidence type="ECO:0008006" key="5">
    <source>
        <dbReference type="Google" id="ProtNLM"/>
    </source>
</evidence>
<feature type="domain" description="PDZ" evidence="2">
    <location>
        <begin position="23"/>
        <end position="102"/>
    </location>
</feature>
<dbReference type="PROSITE" id="PS50106">
    <property type="entry name" value="PDZ"/>
    <property type="match status" value="1"/>
</dbReference>
<dbReference type="InterPro" id="IPR008145">
    <property type="entry name" value="GK/Ca_channel_bsu"/>
</dbReference>
<keyword evidence="4" id="KW-1185">Reference proteome</keyword>
<gene>
    <name evidence="3" type="ORF">FKW44_024160</name>
</gene>
<dbReference type="OrthoDB" id="65789at2759"/>
<dbReference type="InterPro" id="IPR050716">
    <property type="entry name" value="MAGUK"/>
</dbReference>
<feature type="domain" description="Guanylate kinase-like" evidence="1">
    <location>
        <begin position="198"/>
        <end position="384"/>
    </location>
</feature>
<organism evidence="3 4">
    <name type="scientific">Caligus rogercresseyi</name>
    <name type="common">Sea louse</name>
    <dbReference type="NCBI Taxonomy" id="217165"/>
    <lineage>
        <taxon>Eukaryota</taxon>
        <taxon>Metazoa</taxon>
        <taxon>Ecdysozoa</taxon>
        <taxon>Arthropoda</taxon>
        <taxon>Crustacea</taxon>
        <taxon>Multicrustacea</taxon>
        <taxon>Hexanauplia</taxon>
        <taxon>Copepoda</taxon>
        <taxon>Siphonostomatoida</taxon>
        <taxon>Caligidae</taxon>
        <taxon>Caligus</taxon>
    </lineage>
</organism>
<dbReference type="Pfam" id="PF00595">
    <property type="entry name" value="PDZ"/>
    <property type="match status" value="1"/>
</dbReference>
<accession>A0A7T8GMF5</accession>
<evidence type="ECO:0000259" key="2">
    <source>
        <dbReference type="PROSITE" id="PS50106"/>
    </source>
</evidence>
<dbReference type="SMART" id="SM00072">
    <property type="entry name" value="GuKc"/>
    <property type="match status" value="1"/>
</dbReference>
<dbReference type="Proteomes" id="UP000595437">
    <property type="component" value="Chromosome 19"/>
</dbReference>
<dbReference type="AlphaFoldDB" id="A0A7T8GMF5"/>
<dbReference type="EMBL" id="CP045908">
    <property type="protein sequence ID" value="QQP32959.1"/>
    <property type="molecule type" value="Genomic_DNA"/>
</dbReference>